<feature type="transmembrane region" description="Helical" evidence="1">
    <location>
        <begin position="20"/>
        <end position="39"/>
    </location>
</feature>
<keyword evidence="1" id="KW-0812">Transmembrane</keyword>
<comment type="caution">
    <text evidence="2">The sequence shown here is derived from an EMBL/GenBank/DDBJ whole genome shotgun (WGS) entry which is preliminary data.</text>
</comment>
<name>A0ABV5F133_9FLAO</name>
<evidence type="ECO:0000313" key="2">
    <source>
        <dbReference type="EMBL" id="MFB9053147.1"/>
    </source>
</evidence>
<dbReference type="RefSeq" id="WP_382382326.1">
    <property type="nucleotide sequence ID" value="NZ_JBHMEZ010000010.1"/>
</dbReference>
<protein>
    <submittedName>
        <fullName evidence="2">Uncharacterized protein</fullName>
    </submittedName>
</protein>
<evidence type="ECO:0000256" key="1">
    <source>
        <dbReference type="SAM" id="Phobius"/>
    </source>
</evidence>
<organism evidence="2 3">
    <name type="scientific">Formosa undariae</name>
    <dbReference type="NCBI Taxonomy" id="1325436"/>
    <lineage>
        <taxon>Bacteria</taxon>
        <taxon>Pseudomonadati</taxon>
        <taxon>Bacteroidota</taxon>
        <taxon>Flavobacteriia</taxon>
        <taxon>Flavobacteriales</taxon>
        <taxon>Flavobacteriaceae</taxon>
        <taxon>Formosa</taxon>
    </lineage>
</organism>
<accession>A0ABV5F133</accession>
<keyword evidence="3" id="KW-1185">Reference proteome</keyword>
<keyword evidence="1" id="KW-1133">Transmembrane helix</keyword>
<sequence length="249" mass="29042">MKLFRTVRRNLIVSNNVKKYLLYALGEILLIVVGILIAWKINNFNELRKNKIIQEKIYVSLYEELHTNLGVLNTSIFQYKNNTTSLQNSLNYVGFSPESLTQEAKDLIVRVKFKNTNLRSEALSSVNFTDKFQFLENDTVADLIAEYPSELKLFEEQELKIRFIVDNRLKPVLEEYISLKDLLPDNNDNFNQIRAFGQESNYIDLLNNKEYQNSVIDQLLQTQIQLNTAINLRNKTEKLAIKLKEELDG</sequence>
<dbReference type="Proteomes" id="UP001589605">
    <property type="component" value="Unassembled WGS sequence"/>
</dbReference>
<keyword evidence="1" id="KW-0472">Membrane</keyword>
<dbReference type="EMBL" id="JBHMEZ010000010">
    <property type="protein sequence ID" value="MFB9053147.1"/>
    <property type="molecule type" value="Genomic_DNA"/>
</dbReference>
<proteinExistence type="predicted"/>
<evidence type="ECO:0000313" key="3">
    <source>
        <dbReference type="Proteomes" id="UP001589605"/>
    </source>
</evidence>
<reference evidence="2 3" key="1">
    <citation type="submission" date="2024-09" db="EMBL/GenBank/DDBJ databases">
        <authorList>
            <person name="Sun Q."/>
            <person name="Mori K."/>
        </authorList>
    </citation>
    <scope>NUCLEOTIDE SEQUENCE [LARGE SCALE GENOMIC DNA]</scope>
    <source>
        <strain evidence="2 3">CECT 8286</strain>
    </source>
</reference>
<gene>
    <name evidence="2" type="ORF">ACFFVB_08650</name>
</gene>